<accession>A0A2G0CCZ4</accession>
<reference evidence="3 4" key="1">
    <citation type="submission" date="2017-10" db="EMBL/GenBank/DDBJ databases">
        <title>The draft genome sequence of Lewinella marina KCTC 32374.</title>
        <authorList>
            <person name="Wang K."/>
        </authorList>
    </citation>
    <scope>NUCLEOTIDE SEQUENCE [LARGE SCALE GENOMIC DNA]</scope>
    <source>
        <strain evidence="3 4">MKG-38</strain>
    </source>
</reference>
<dbReference type="InterPro" id="IPR010496">
    <property type="entry name" value="AL/BT2_dom"/>
</dbReference>
<dbReference type="GO" id="GO:0016787">
    <property type="term" value="F:hydrolase activity"/>
    <property type="evidence" value="ECO:0007669"/>
    <property type="project" value="UniProtKB-KW"/>
</dbReference>
<gene>
    <name evidence="3" type="ORF">CGL56_13500</name>
</gene>
<evidence type="ECO:0000313" key="3">
    <source>
        <dbReference type="EMBL" id="PHK97825.1"/>
    </source>
</evidence>
<name>A0A2G0CCZ4_9BACT</name>
<dbReference type="Proteomes" id="UP000226437">
    <property type="component" value="Unassembled WGS sequence"/>
</dbReference>
<dbReference type="OrthoDB" id="949239at2"/>
<dbReference type="Pfam" id="PF06439">
    <property type="entry name" value="3keto-disac_hyd"/>
    <property type="match status" value="1"/>
</dbReference>
<keyword evidence="3" id="KW-0378">Hydrolase</keyword>
<dbReference type="PROSITE" id="PS51257">
    <property type="entry name" value="PROKAR_LIPOPROTEIN"/>
    <property type="match status" value="1"/>
</dbReference>
<dbReference type="Gene3D" id="2.60.120.560">
    <property type="entry name" value="Exo-inulinase, domain 1"/>
    <property type="match status" value="1"/>
</dbReference>
<dbReference type="EMBL" id="PDLO01000006">
    <property type="protein sequence ID" value="PHK97825.1"/>
    <property type="molecule type" value="Genomic_DNA"/>
</dbReference>
<feature type="domain" description="3-keto-alpha-glucoside-1,2-lyase/3-keto-2-hydroxy-glucal hydratase" evidence="2">
    <location>
        <begin position="33"/>
        <end position="215"/>
    </location>
</feature>
<sequence length="218" mass="24773">MRLFISCCLLLFLATACNTPKTAATTASDNTDGWISLFDGKSLTGWRASENPATFSVEDKKLVAHGPRAHLFYEGPVMDHNFKDFEFKAQVMTTPGSNSGIFFHTEYQEEGWPSKGYEVQVNNSQSDWRRTGSLYSFDDVREVHMKDNEWYTQHIIVKDKTVTVKLNGKTVVEYTEPANVDRPEGERGRKLSSGTFAIQGHDPDSRVYYKDIMVKPLR</sequence>
<evidence type="ECO:0000313" key="4">
    <source>
        <dbReference type="Proteomes" id="UP000226437"/>
    </source>
</evidence>
<keyword evidence="1" id="KW-0732">Signal</keyword>
<protein>
    <submittedName>
        <fullName evidence="3">Glycosyl hydrolase</fullName>
    </submittedName>
</protein>
<comment type="caution">
    <text evidence="3">The sequence shown here is derived from an EMBL/GenBank/DDBJ whole genome shotgun (WGS) entry which is preliminary data.</text>
</comment>
<feature type="chain" id="PRO_5013713011" evidence="1">
    <location>
        <begin position="24"/>
        <end position="218"/>
    </location>
</feature>
<keyword evidence="4" id="KW-1185">Reference proteome</keyword>
<evidence type="ECO:0000259" key="2">
    <source>
        <dbReference type="Pfam" id="PF06439"/>
    </source>
</evidence>
<feature type="signal peptide" evidence="1">
    <location>
        <begin position="1"/>
        <end position="23"/>
    </location>
</feature>
<proteinExistence type="predicted"/>
<dbReference type="AlphaFoldDB" id="A0A2G0CCZ4"/>
<organism evidence="3 4">
    <name type="scientific">Neolewinella marina</name>
    <dbReference type="NCBI Taxonomy" id="438751"/>
    <lineage>
        <taxon>Bacteria</taxon>
        <taxon>Pseudomonadati</taxon>
        <taxon>Bacteroidota</taxon>
        <taxon>Saprospiria</taxon>
        <taxon>Saprospirales</taxon>
        <taxon>Lewinellaceae</taxon>
        <taxon>Neolewinella</taxon>
    </lineage>
</organism>
<dbReference type="RefSeq" id="WP_099107099.1">
    <property type="nucleotide sequence ID" value="NZ_JAATJF010000003.1"/>
</dbReference>
<evidence type="ECO:0000256" key="1">
    <source>
        <dbReference type="SAM" id="SignalP"/>
    </source>
</evidence>